<dbReference type="InterPro" id="IPR050518">
    <property type="entry name" value="Rpo3/RPB3_RNA_Pol_subunit"/>
</dbReference>
<evidence type="ECO:0000313" key="2">
    <source>
        <dbReference type="Proteomes" id="UP001314263"/>
    </source>
</evidence>
<dbReference type="InterPro" id="IPR022905">
    <property type="entry name" value="Rpo11-like"/>
</dbReference>
<dbReference type="Pfam" id="PF13656">
    <property type="entry name" value="RNA_pol_L_2"/>
    <property type="match status" value="1"/>
</dbReference>
<dbReference type="EMBL" id="CAUYUE010000005">
    <property type="protein sequence ID" value="CAK0776776.1"/>
    <property type="molecule type" value="Genomic_DNA"/>
</dbReference>
<dbReference type="HAMAP" id="MF_00261">
    <property type="entry name" value="RNApol_arch_Rpo11"/>
    <property type="match status" value="1"/>
</dbReference>
<accession>A0AAV1I423</accession>
<reference evidence="1 2" key="1">
    <citation type="submission" date="2023-10" db="EMBL/GenBank/DDBJ databases">
        <authorList>
            <person name="Maclean D."/>
            <person name="Macfadyen A."/>
        </authorList>
    </citation>
    <scope>NUCLEOTIDE SEQUENCE [LARGE SCALE GENOMIC DNA]</scope>
</reference>
<dbReference type="Proteomes" id="UP001314263">
    <property type="component" value="Unassembled WGS sequence"/>
</dbReference>
<evidence type="ECO:0000313" key="1">
    <source>
        <dbReference type="EMBL" id="CAK0776776.1"/>
    </source>
</evidence>
<proteinExistence type="inferred from homology"/>
<dbReference type="GO" id="GO:0006351">
    <property type="term" value="P:DNA-templated transcription"/>
    <property type="evidence" value="ECO:0007669"/>
    <property type="project" value="InterPro"/>
</dbReference>
<gene>
    <name evidence="1" type="ORF">CVIRNUC_004415</name>
</gene>
<dbReference type="GO" id="GO:0003899">
    <property type="term" value="F:DNA-directed RNA polymerase activity"/>
    <property type="evidence" value="ECO:0007669"/>
    <property type="project" value="InterPro"/>
</dbReference>
<dbReference type="InterPro" id="IPR011263">
    <property type="entry name" value="DNA-dir_RNA_pol_RpoA/D/Rpb3"/>
</dbReference>
<protein>
    <submittedName>
        <fullName evidence="1">Uncharacterized protein</fullName>
    </submittedName>
</protein>
<dbReference type="SMART" id="SM00662">
    <property type="entry name" value="RPOLD"/>
    <property type="match status" value="1"/>
</dbReference>
<keyword evidence="2" id="KW-1185">Reference proteome</keyword>
<dbReference type="Pfam" id="PF01193">
    <property type="entry name" value="RNA_pol_L"/>
    <property type="match status" value="1"/>
</dbReference>
<dbReference type="GO" id="GO:0000428">
    <property type="term" value="C:DNA-directed RNA polymerase complex"/>
    <property type="evidence" value="ECO:0007669"/>
    <property type="project" value="UniProtKB-KW"/>
</dbReference>
<dbReference type="PANTHER" id="PTHR11800:SF2">
    <property type="entry name" value="DNA-DIRECTED RNA POLYMERASE II SUBUNIT RPB3"/>
    <property type="match status" value="1"/>
</dbReference>
<dbReference type="PANTHER" id="PTHR11800">
    <property type="entry name" value="DNA-DIRECTED RNA POLYMERASE"/>
    <property type="match status" value="1"/>
</dbReference>
<sequence length="314" mass="34968">MAFQEVRESDDGAHISFKIKDVPMSVANGIRRSCLVEVPMAGIDIDTVSFDPDKNGVNTSSMHDEMLIHRLAYALLDLDPKVAGEYSFHICDPQDKDVPFENGTQGIIDFTTSDIRVFRNGTDTRIPSEDVFLGDSLLTRLKPGQKLRATFSATCRSVRQGNEVRYSFQPCKVKFSHTEATETAAAPRSFALEVTTHGFRHIKAREIVSRAIDVLRSKVEWLKTSDLDVEPDSVLPDCSIITVRGEDHTLGRMLVETLEQIEGVTFVAYMKTHALDSDMRLKVATGHDGKHTLLEACEVLSTLLDDIAQQWVAV</sequence>
<name>A0AAV1I423_9CHLO</name>
<dbReference type="GO" id="GO:0046983">
    <property type="term" value="F:protein dimerization activity"/>
    <property type="evidence" value="ECO:0007669"/>
    <property type="project" value="InterPro"/>
</dbReference>
<dbReference type="AlphaFoldDB" id="A0AAV1I423"/>
<dbReference type="InterPro" id="IPR036603">
    <property type="entry name" value="RBP11-like"/>
</dbReference>
<dbReference type="SUPFAM" id="SSF55257">
    <property type="entry name" value="RBP11-like subunits of RNA polymerase"/>
    <property type="match status" value="2"/>
</dbReference>
<organism evidence="1 2">
    <name type="scientific">Coccomyxa viridis</name>
    <dbReference type="NCBI Taxonomy" id="1274662"/>
    <lineage>
        <taxon>Eukaryota</taxon>
        <taxon>Viridiplantae</taxon>
        <taxon>Chlorophyta</taxon>
        <taxon>core chlorophytes</taxon>
        <taxon>Trebouxiophyceae</taxon>
        <taxon>Trebouxiophyceae incertae sedis</taxon>
        <taxon>Coccomyxaceae</taxon>
        <taxon>Coccomyxa</taxon>
    </lineage>
</organism>
<dbReference type="InterPro" id="IPR009025">
    <property type="entry name" value="RBP11-like_dimer"/>
</dbReference>
<comment type="caution">
    <text evidence="1">The sequence shown here is derived from an EMBL/GenBank/DDBJ whole genome shotgun (WGS) entry which is preliminary data.</text>
</comment>
<dbReference type="Gene3D" id="3.30.1360.10">
    <property type="entry name" value="RNA polymerase, RBP11-like subunit"/>
    <property type="match status" value="2"/>
</dbReference>